<dbReference type="Proteomes" id="UP000178230">
    <property type="component" value="Unassembled WGS sequence"/>
</dbReference>
<organism evidence="1 2">
    <name type="scientific">Candidatus Gottesmanbacteria bacterium RBG_13_37_7</name>
    <dbReference type="NCBI Taxonomy" id="1798369"/>
    <lineage>
        <taxon>Bacteria</taxon>
        <taxon>Candidatus Gottesmaniibacteriota</taxon>
    </lineage>
</organism>
<name>A0A1F5YKZ6_9BACT</name>
<gene>
    <name evidence="1" type="ORF">A2Y99_05325</name>
</gene>
<dbReference type="Gene3D" id="3.10.450.620">
    <property type="entry name" value="JHP933, nucleotidyltransferase-like core domain"/>
    <property type="match status" value="1"/>
</dbReference>
<comment type="caution">
    <text evidence="1">The sequence shown here is derived from an EMBL/GenBank/DDBJ whole genome shotgun (WGS) entry which is preliminary data.</text>
</comment>
<protein>
    <recommendedName>
        <fullName evidence="3">Nucleotidyl transferase AbiEii/AbiGii toxin family protein</fullName>
    </recommendedName>
</protein>
<evidence type="ECO:0000313" key="1">
    <source>
        <dbReference type="EMBL" id="OGG00637.1"/>
    </source>
</evidence>
<accession>A0A1F5YKZ6</accession>
<evidence type="ECO:0008006" key="3">
    <source>
        <dbReference type="Google" id="ProtNLM"/>
    </source>
</evidence>
<evidence type="ECO:0000313" key="2">
    <source>
        <dbReference type="Proteomes" id="UP000178230"/>
    </source>
</evidence>
<dbReference type="EMBL" id="MFIY01000001">
    <property type="protein sequence ID" value="OGG00637.1"/>
    <property type="molecule type" value="Genomic_DNA"/>
</dbReference>
<reference evidence="1 2" key="1">
    <citation type="journal article" date="2016" name="Nat. Commun.">
        <title>Thousands of microbial genomes shed light on interconnected biogeochemical processes in an aquifer system.</title>
        <authorList>
            <person name="Anantharaman K."/>
            <person name="Brown C.T."/>
            <person name="Hug L.A."/>
            <person name="Sharon I."/>
            <person name="Castelle C.J."/>
            <person name="Probst A.J."/>
            <person name="Thomas B.C."/>
            <person name="Singh A."/>
            <person name="Wilkins M.J."/>
            <person name="Karaoz U."/>
            <person name="Brodie E.L."/>
            <person name="Williams K.H."/>
            <person name="Hubbard S.S."/>
            <person name="Banfield J.F."/>
        </authorList>
    </citation>
    <scope>NUCLEOTIDE SEQUENCE [LARGE SCALE GENOMIC DNA]</scope>
</reference>
<dbReference type="Pfam" id="PF08843">
    <property type="entry name" value="AbiEii"/>
    <property type="match status" value="1"/>
</dbReference>
<dbReference type="AlphaFoldDB" id="A0A1F5YKZ6"/>
<dbReference type="InterPro" id="IPR014942">
    <property type="entry name" value="AbiEii"/>
</dbReference>
<proteinExistence type="predicted"/>
<sequence length="220" mass="26096">MAKTILNAFQIKALLLFKTSELTKKYYLSGGTALAEYYLQHRLSDDLDFFTQKEQDLEEIKKIINLIAKETKISEVKFQHGFGLYTFFLKDKKQQYKIDFGQYPFGPIEKLRNFSGIFVESLYDIAVNKAHTIAFRPRLRDFIDLYFILKQDKDLTFKELVDKSFEKFEMKVDNLQLGENLLQVKSLRDMPRMIKKIDLVNVQNYFLNEIDNLKSNIWNK</sequence>